<dbReference type="Gene3D" id="3.30.70.2650">
    <property type="match status" value="1"/>
</dbReference>
<dbReference type="EMBL" id="JAAWWK010000005">
    <property type="protein sequence ID" value="NKI18638.1"/>
    <property type="molecule type" value="Genomic_DNA"/>
</dbReference>
<keyword evidence="5" id="KW-1185">Reference proteome</keyword>
<feature type="domain" description="Transcriptional repressor PaaX-like N-terminal" evidence="1">
    <location>
        <begin position="24"/>
        <end position="91"/>
    </location>
</feature>
<evidence type="ECO:0000259" key="3">
    <source>
        <dbReference type="Pfam" id="PF20803"/>
    </source>
</evidence>
<dbReference type="PANTHER" id="PTHR30319:SF1">
    <property type="entry name" value="TRANSCRIPTIONAL REPRESSOR PAAX"/>
    <property type="match status" value="1"/>
</dbReference>
<dbReference type="Pfam" id="PF20803">
    <property type="entry name" value="PaaX_M"/>
    <property type="match status" value="1"/>
</dbReference>
<dbReference type="Pfam" id="PF07848">
    <property type="entry name" value="PaaX"/>
    <property type="match status" value="1"/>
</dbReference>
<accession>A0ABX1GJI9</accession>
<proteinExistence type="predicted"/>
<evidence type="ECO:0000313" key="4">
    <source>
        <dbReference type="EMBL" id="NKI18638.1"/>
    </source>
</evidence>
<dbReference type="Gene3D" id="1.10.10.10">
    <property type="entry name" value="Winged helix-like DNA-binding domain superfamily/Winged helix DNA-binding domain"/>
    <property type="match status" value="1"/>
</dbReference>
<organism evidence="4 5">
    <name type="scientific">Spongiibacter thalassae</name>
    <dbReference type="NCBI Taxonomy" id="2721624"/>
    <lineage>
        <taxon>Bacteria</taxon>
        <taxon>Pseudomonadati</taxon>
        <taxon>Pseudomonadota</taxon>
        <taxon>Gammaproteobacteria</taxon>
        <taxon>Cellvibrionales</taxon>
        <taxon>Spongiibacteraceae</taxon>
        <taxon>Spongiibacter</taxon>
    </lineage>
</organism>
<evidence type="ECO:0000259" key="1">
    <source>
        <dbReference type="Pfam" id="PF07848"/>
    </source>
</evidence>
<gene>
    <name evidence="4" type="ORF">HCU74_14575</name>
</gene>
<dbReference type="Gene3D" id="1.20.58.1460">
    <property type="match status" value="1"/>
</dbReference>
<dbReference type="Proteomes" id="UP000765845">
    <property type="component" value="Unassembled WGS sequence"/>
</dbReference>
<feature type="domain" description="Transcriptional repressor PaaX-like central Cas2-like" evidence="3">
    <location>
        <begin position="111"/>
        <end position="184"/>
    </location>
</feature>
<dbReference type="RefSeq" id="WP_168451154.1">
    <property type="nucleotide sequence ID" value="NZ_JAAWWK010000005.1"/>
</dbReference>
<dbReference type="Pfam" id="PF08223">
    <property type="entry name" value="PaaX_C"/>
    <property type="match status" value="1"/>
</dbReference>
<sequence>MPQKIMTNTLEKWINHYIKTEEPRSKSLIISVFGDAISPYSEGIWLSELIQLMSVFGINERLVRTSAFRLSDEGWLTSRKEGRRSFYSLTPAGTRRFESAYKHIYQSYHIDWDGQWTLVVLQKNLEATTERTELRKELEWNGFTLLSNGVFLHPLASLDTARQIVERNGYQELALIFRASSIEDSDGFSNMPKIRASWNLDEVNQRYQKFVADFKPALALLNSNDLSALSAFQLQTLMIHSFRRANLHDPQLPNQLLPADWPHADAFNLCKTIYNITCQRAHAFIAELTHIDTQSNSGNRLNIAVKDRFNQP</sequence>
<comment type="caution">
    <text evidence="4">The sequence shown here is derived from an EMBL/GenBank/DDBJ whole genome shotgun (WGS) entry which is preliminary data.</text>
</comment>
<protein>
    <submittedName>
        <fullName evidence="4">Phenylacetic acid degradation operon negative regulatory protein PaaX</fullName>
    </submittedName>
</protein>
<dbReference type="InterPro" id="IPR048846">
    <property type="entry name" value="PaaX-like_central"/>
</dbReference>
<dbReference type="InterPro" id="IPR011965">
    <property type="entry name" value="PaaX_trns_reg"/>
</dbReference>
<dbReference type="PANTHER" id="PTHR30319">
    <property type="entry name" value="PHENYLACETIC ACID REGULATOR-RELATED TRANSCRIPTIONAL REPRESSOR"/>
    <property type="match status" value="1"/>
</dbReference>
<dbReference type="InterPro" id="IPR013225">
    <property type="entry name" value="PaaX_C"/>
</dbReference>
<dbReference type="SUPFAM" id="SSF46785">
    <property type="entry name" value="Winged helix' DNA-binding domain"/>
    <property type="match status" value="1"/>
</dbReference>
<evidence type="ECO:0000313" key="5">
    <source>
        <dbReference type="Proteomes" id="UP000765845"/>
    </source>
</evidence>
<dbReference type="InterPro" id="IPR036388">
    <property type="entry name" value="WH-like_DNA-bd_sf"/>
</dbReference>
<dbReference type="InterPro" id="IPR012906">
    <property type="entry name" value="PaaX-like_N"/>
</dbReference>
<dbReference type="InterPro" id="IPR036390">
    <property type="entry name" value="WH_DNA-bd_sf"/>
</dbReference>
<evidence type="ECO:0000259" key="2">
    <source>
        <dbReference type="Pfam" id="PF08223"/>
    </source>
</evidence>
<feature type="domain" description="Transcriptional repressor PaaX-like C-terminal" evidence="2">
    <location>
        <begin position="198"/>
        <end position="286"/>
    </location>
</feature>
<name>A0ABX1GJI9_9GAMM</name>
<dbReference type="PIRSF" id="PIRSF020623">
    <property type="entry name" value="PaaX"/>
    <property type="match status" value="1"/>
</dbReference>
<reference evidence="4 5" key="1">
    <citation type="submission" date="2020-04" db="EMBL/GenBank/DDBJ databases">
        <authorList>
            <person name="Yoon J."/>
        </authorList>
    </citation>
    <scope>NUCLEOTIDE SEQUENCE [LARGE SCALE GENOMIC DNA]</scope>
    <source>
        <strain evidence="4 5">KMU-166</strain>
    </source>
</reference>